<feature type="domain" description="CDC20/Fizzy WD40" evidence="6">
    <location>
        <begin position="35"/>
        <end position="319"/>
    </location>
</feature>
<keyword evidence="3" id="KW-0677">Repeat</keyword>
<protein>
    <submittedName>
        <fullName evidence="7">WD domain containing protein</fullName>
    </submittedName>
</protein>
<dbReference type="PANTHER" id="PTHR19918:SF1">
    <property type="entry name" value="FIZZY-RELATED PROTEIN HOMOLOG"/>
    <property type="match status" value="1"/>
</dbReference>
<evidence type="ECO:0000313" key="7">
    <source>
        <dbReference type="EMBL" id="EPR79688.1"/>
    </source>
</evidence>
<dbReference type="GO" id="GO:1990757">
    <property type="term" value="F:ubiquitin ligase activator activity"/>
    <property type="evidence" value="ECO:0007669"/>
    <property type="project" value="TreeGrafter"/>
</dbReference>
<dbReference type="OrthoDB" id="10263272at2759"/>
<dbReference type="InParanoid" id="S7XUZ1"/>
<dbReference type="Gene3D" id="2.130.10.10">
    <property type="entry name" value="YVTN repeat-like/Quinoprotein amine dehydrogenase"/>
    <property type="match status" value="1"/>
</dbReference>
<sequence>MDRYVCSFEKQKLFENVYNTNIRSGEPYRVIKTEEMVDDFYSNILDWKKNHLAYSVDGSIFLYNFYNSECEEIEIFDKCSISSVKFNDDGELLAIGSSNGDLKIINVNTKKVVDSITHNSRVSVIEWDGNTILTGSRDRSIKFLDKRKSMKQKTFSFHHQEVCGLKLNKDKQLIASGGNDNFIFIFDKRKVTPPLGKIAHHRAAVKALSWSQSRSNILCSGGGTADKNICIWDTNLLTSEPLCKSVNSKSQVCNVFWTKNNQIISTHGYSKNDARIYAAPSINPLKVYLSHRTRVTQLAVSDDEKYFATAGSDSKLIIWKIHQSNIKEYLFR</sequence>
<comment type="similarity">
    <text evidence="1">Belongs to the WD repeat CDC20/Fizzy family.</text>
</comment>
<evidence type="ECO:0000256" key="2">
    <source>
        <dbReference type="ARBA" id="ARBA00022574"/>
    </source>
</evidence>
<dbReference type="HOGENOM" id="CLU_014831_1_0_1"/>
<keyword evidence="2 5" id="KW-0853">WD repeat</keyword>
<evidence type="ECO:0000256" key="3">
    <source>
        <dbReference type="ARBA" id="ARBA00022737"/>
    </source>
</evidence>
<dbReference type="VEuPathDB" id="MicrosporidiaDB:SLOPH_2062"/>
<reference evidence="8" key="1">
    <citation type="journal article" date="2013" name="PLoS Genet.">
        <title>The genome of Spraguea lophii and the basis of host-microsporidian interactions.</title>
        <authorList>
            <person name="Campbell S.E."/>
            <person name="Williams T.A."/>
            <person name="Yousuf A."/>
            <person name="Soanes D.M."/>
            <person name="Paszkiewicz K.H."/>
            <person name="Williams B.A.P."/>
        </authorList>
    </citation>
    <scope>NUCLEOTIDE SEQUENCE [LARGE SCALE GENOMIC DNA]</scope>
    <source>
        <strain evidence="8">42_110</strain>
    </source>
</reference>
<dbReference type="PROSITE" id="PS50294">
    <property type="entry name" value="WD_REPEATS_REGION"/>
    <property type="match status" value="1"/>
</dbReference>
<proteinExistence type="inferred from homology"/>
<dbReference type="PROSITE" id="PS50082">
    <property type="entry name" value="WD_REPEATS_2"/>
    <property type="match status" value="2"/>
</dbReference>
<dbReference type="SUPFAM" id="SSF50978">
    <property type="entry name" value="WD40 repeat-like"/>
    <property type="match status" value="1"/>
</dbReference>
<dbReference type="EMBL" id="ATCN01000154">
    <property type="protein sequence ID" value="EPR79688.1"/>
    <property type="molecule type" value="Genomic_DNA"/>
</dbReference>
<keyword evidence="4" id="KW-0131">Cell cycle</keyword>
<dbReference type="InterPro" id="IPR001680">
    <property type="entry name" value="WD40_rpt"/>
</dbReference>
<feature type="repeat" description="WD" evidence="5">
    <location>
        <begin position="155"/>
        <end position="187"/>
    </location>
</feature>
<dbReference type="SMART" id="SM00320">
    <property type="entry name" value="WD40"/>
    <property type="match status" value="5"/>
</dbReference>
<evidence type="ECO:0000256" key="5">
    <source>
        <dbReference type="PROSITE-ProRule" id="PRU00221"/>
    </source>
</evidence>
<dbReference type="InterPro" id="IPR056150">
    <property type="entry name" value="WD40_CDC20-Fz"/>
</dbReference>
<accession>S7XUZ1</accession>
<dbReference type="GO" id="GO:0005680">
    <property type="term" value="C:anaphase-promoting complex"/>
    <property type="evidence" value="ECO:0007669"/>
    <property type="project" value="TreeGrafter"/>
</dbReference>
<dbReference type="InterPro" id="IPR015943">
    <property type="entry name" value="WD40/YVTN_repeat-like_dom_sf"/>
</dbReference>
<organism evidence="7 8">
    <name type="scientific">Spraguea lophii (strain 42_110)</name>
    <name type="common">Microsporidian parasite</name>
    <dbReference type="NCBI Taxonomy" id="1358809"/>
    <lineage>
        <taxon>Eukaryota</taxon>
        <taxon>Fungi</taxon>
        <taxon>Fungi incertae sedis</taxon>
        <taxon>Microsporidia</taxon>
        <taxon>Spragueidae</taxon>
        <taxon>Spraguea</taxon>
    </lineage>
</organism>
<keyword evidence="8" id="KW-1185">Reference proteome</keyword>
<dbReference type="STRING" id="1358809.S7XUZ1"/>
<dbReference type="InterPro" id="IPR036322">
    <property type="entry name" value="WD40_repeat_dom_sf"/>
</dbReference>
<evidence type="ECO:0000313" key="8">
    <source>
        <dbReference type="Proteomes" id="UP000014978"/>
    </source>
</evidence>
<gene>
    <name evidence="7" type="ORF">SLOPH_2062</name>
</gene>
<dbReference type="Proteomes" id="UP000014978">
    <property type="component" value="Unassembled WGS sequence"/>
</dbReference>
<dbReference type="AlphaFoldDB" id="S7XUZ1"/>
<dbReference type="GO" id="GO:1905786">
    <property type="term" value="P:positive regulation of anaphase-promoting complex-dependent catabolic process"/>
    <property type="evidence" value="ECO:0007669"/>
    <property type="project" value="TreeGrafter"/>
</dbReference>
<dbReference type="GO" id="GO:0010997">
    <property type="term" value="F:anaphase-promoting complex binding"/>
    <property type="evidence" value="ECO:0007669"/>
    <property type="project" value="InterPro"/>
</dbReference>
<dbReference type="OMA" id="WNVFPGP"/>
<feature type="repeat" description="WD" evidence="5">
    <location>
        <begin position="288"/>
        <end position="329"/>
    </location>
</feature>
<evidence type="ECO:0000256" key="1">
    <source>
        <dbReference type="ARBA" id="ARBA00006445"/>
    </source>
</evidence>
<comment type="caution">
    <text evidence="7">The sequence shown here is derived from an EMBL/GenBank/DDBJ whole genome shotgun (WGS) entry which is preliminary data.</text>
</comment>
<dbReference type="Pfam" id="PF24807">
    <property type="entry name" value="WD40_CDC20-Fz"/>
    <property type="match status" value="1"/>
</dbReference>
<name>S7XUZ1_SPRLO</name>
<dbReference type="PANTHER" id="PTHR19918">
    <property type="entry name" value="CELL DIVISION CYCLE 20 CDC20 FIZZY -RELATED"/>
    <property type="match status" value="1"/>
</dbReference>
<dbReference type="GO" id="GO:0031145">
    <property type="term" value="P:anaphase-promoting complex-dependent catabolic process"/>
    <property type="evidence" value="ECO:0007669"/>
    <property type="project" value="TreeGrafter"/>
</dbReference>
<dbReference type="InterPro" id="IPR033010">
    <property type="entry name" value="Cdc20/Fizzy"/>
</dbReference>
<evidence type="ECO:0000259" key="6">
    <source>
        <dbReference type="Pfam" id="PF24807"/>
    </source>
</evidence>
<evidence type="ECO:0000256" key="4">
    <source>
        <dbReference type="ARBA" id="ARBA00023306"/>
    </source>
</evidence>